<dbReference type="Proteomes" id="UP001634394">
    <property type="component" value="Unassembled WGS sequence"/>
</dbReference>
<dbReference type="PANTHER" id="PTHR10656:SF69">
    <property type="entry name" value="MAB-21-LIKE HHH_H2TH-LIKE DOMAIN-CONTAINING PROTEIN"/>
    <property type="match status" value="1"/>
</dbReference>
<comment type="caution">
    <text evidence="2">The sequence shown here is derived from an EMBL/GenBank/DDBJ whole genome shotgun (WGS) entry which is preliminary data.</text>
</comment>
<dbReference type="Pfam" id="PF20266">
    <property type="entry name" value="Mab-21_C"/>
    <property type="match status" value="1"/>
</dbReference>
<evidence type="ECO:0000313" key="2">
    <source>
        <dbReference type="EMBL" id="KAL3847848.1"/>
    </source>
</evidence>
<sequence>MTDQVPGHYCSVSERLSNILNHVGYSRKDRFRKVTVVNETGVEGSTGPGLKSDTDRMFQVNTIKVVTEISQCQPEMNNMLMVHDDHTHSGSYIDDLTTIDLLYRTVLRNTLHHNIGTVSGPACHYQNNLPELSTDVVYAYRCSQWPQEGNEWFLRRRLHGWPTPIQIENAREYGCFVTAVGHPHSSECHLEWRLSFSITERELTISFVDTTMKVYILLKMIRKTYIEPVIGDAFSSYHCKVYMFWMRERIQHELWIKRNLLYCLVLCLRQLYEWATTGFCPENFIVTHNIYDRNIIGTVRNNLVKILRSLLSSNCTFLLGIE</sequence>
<keyword evidence="3" id="KW-1185">Reference proteome</keyword>
<proteinExistence type="predicted"/>
<gene>
    <name evidence="2" type="ORF">ACJMK2_018739</name>
</gene>
<evidence type="ECO:0000259" key="1">
    <source>
        <dbReference type="Pfam" id="PF20266"/>
    </source>
</evidence>
<dbReference type="AlphaFoldDB" id="A0ABD3UI94"/>
<dbReference type="Gene3D" id="1.10.1410.40">
    <property type="match status" value="1"/>
</dbReference>
<name>A0ABD3UI94_SINWO</name>
<dbReference type="SMART" id="SM01265">
    <property type="entry name" value="Mab-21"/>
    <property type="match status" value="1"/>
</dbReference>
<dbReference type="InterPro" id="IPR046906">
    <property type="entry name" value="Mab-21_HhH/H2TH-like"/>
</dbReference>
<evidence type="ECO:0000313" key="3">
    <source>
        <dbReference type="Proteomes" id="UP001634394"/>
    </source>
</evidence>
<organism evidence="2 3">
    <name type="scientific">Sinanodonta woodiana</name>
    <name type="common">Chinese pond mussel</name>
    <name type="synonym">Anodonta woodiana</name>
    <dbReference type="NCBI Taxonomy" id="1069815"/>
    <lineage>
        <taxon>Eukaryota</taxon>
        <taxon>Metazoa</taxon>
        <taxon>Spiralia</taxon>
        <taxon>Lophotrochozoa</taxon>
        <taxon>Mollusca</taxon>
        <taxon>Bivalvia</taxon>
        <taxon>Autobranchia</taxon>
        <taxon>Heteroconchia</taxon>
        <taxon>Palaeoheterodonta</taxon>
        <taxon>Unionida</taxon>
        <taxon>Unionoidea</taxon>
        <taxon>Unionidae</taxon>
        <taxon>Unioninae</taxon>
        <taxon>Sinanodonta</taxon>
    </lineage>
</organism>
<accession>A0ABD3UI94</accession>
<feature type="domain" description="Mab-21-like HhH/H2TH-like" evidence="1">
    <location>
        <begin position="214"/>
        <end position="292"/>
    </location>
</feature>
<dbReference type="PANTHER" id="PTHR10656">
    <property type="entry name" value="CELL FATE DETERMINING PROTEIN MAB21-RELATED"/>
    <property type="match status" value="1"/>
</dbReference>
<dbReference type="InterPro" id="IPR024810">
    <property type="entry name" value="MAB21L/cGLR"/>
</dbReference>
<reference evidence="2 3" key="1">
    <citation type="submission" date="2024-11" db="EMBL/GenBank/DDBJ databases">
        <title>Chromosome-level genome assembly of the freshwater bivalve Anodonta woodiana.</title>
        <authorList>
            <person name="Chen X."/>
        </authorList>
    </citation>
    <scope>NUCLEOTIDE SEQUENCE [LARGE SCALE GENOMIC DNA]</scope>
    <source>
        <strain evidence="2">MN2024</strain>
        <tissue evidence="2">Gills</tissue>
    </source>
</reference>
<protein>
    <recommendedName>
        <fullName evidence="1">Mab-21-like HhH/H2TH-like domain-containing protein</fullName>
    </recommendedName>
</protein>
<dbReference type="EMBL" id="JBJQND010000016">
    <property type="protein sequence ID" value="KAL3847848.1"/>
    <property type="molecule type" value="Genomic_DNA"/>
</dbReference>